<evidence type="ECO:0000313" key="1">
    <source>
        <dbReference type="EMBL" id="EGF56427.1"/>
    </source>
</evidence>
<proteinExistence type="predicted"/>
<keyword evidence="2" id="KW-1185">Reference proteome</keyword>
<comment type="caution">
    <text evidence="1">The sequence shown here is derived from an EMBL/GenBank/DDBJ whole genome shotgun (WGS) entry which is preliminary data.</text>
</comment>
<dbReference type="EMBL" id="AFBN01000040">
    <property type="protein sequence ID" value="EGF56427.1"/>
    <property type="molecule type" value="Genomic_DNA"/>
</dbReference>
<organism evidence="1 2">
    <name type="scientific">Bacteroides fluxus YIT 12057</name>
    <dbReference type="NCBI Taxonomy" id="763034"/>
    <lineage>
        <taxon>Bacteria</taxon>
        <taxon>Pseudomonadati</taxon>
        <taxon>Bacteroidota</taxon>
        <taxon>Bacteroidia</taxon>
        <taxon>Bacteroidales</taxon>
        <taxon>Bacteroidaceae</taxon>
        <taxon>Bacteroides</taxon>
    </lineage>
</organism>
<protein>
    <submittedName>
        <fullName evidence="1">Uncharacterized protein</fullName>
    </submittedName>
</protein>
<reference evidence="1 2" key="1">
    <citation type="submission" date="2011-02" db="EMBL/GenBank/DDBJ databases">
        <authorList>
            <person name="Weinstock G."/>
            <person name="Sodergren E."/>
            <person name="Clifton S."/>
            <person name="Fulton L."/>
            <person name="Fulton B."/>
            <person name="Courtney L."/>
            <person name="Fronick C."/>
            <person name="Harrison M."/>
            <person name="Strong C."/>
            <person name="Farmer C."/>
            <person name="Delahaunty K."/>
            <person name="Markovic C."/>
            <person name="Hall O."/>
            <person name="Minx P."/>
            <person name="Tomlinson C."/>
            <person name="Mitreva M."/>
            <person name="Hou S."/>
            <person name="Chen J."/>
            <person name="Wollam A."/>
            <person name="Pepin K.H."/>
            <person name="Johnson M."/>
            <person name="Bhonagiri V."/>
            <person name="Zhang X."/>
            <person name="Suruliraj S."/>
            <person name="Warren W."/>
            <person name="Chinwalla A."/>
            <person name="Mardis E.R."/>
            <person name="Wilson R.K."/>
        </authorList>
    </citation>
    <scope>NUCLEOTIDE SEQUENCE [LARGE SCALE GENOMIC DNA]</scope>
    <source>
        <strain evidence="1 2">YIT 12057</strain>
    </source>
</reference>
<accession>F3PTY2</accession>
<dbReference type="AlphaFoldDB" id="F3PTY2"/>
<sequence length="46" mass="5499">MISLIFFWFKSVGSKIVYNKLKAINLNDYYILPDESVNKRKNKYPV</sequence>
<name>F3PTY2_9BACE</name>
<dbReference type="HOGENOM" id="CLU_3180105_0_0_10"/>
<gene>
    <name evidence="1" type="ORF">HMPREF9446_02202</name>
</gene>
<dbReference type="Proteomes" id="UP000003416">
    <property type="component" value="Unassembled WGS sequence"/>
</dbReference>
<evidence type="ECO:0000313" key="2">
    <source>
        <dbReference type="Proteomes" id="UP000003416"/>
    </source>
</evidence>
<dbReference type="STRING" id="763034.HMPREF9446_02202"/>